<gene>
    <name evidence="3" type="ORF">FCM35_KLT12513</name>
</gene>
<dbReference type="PANTHER" id="PTHR16038">
    <property type="entry name" value="NOP SEVEN ASSOCIATED PROTEIN 1"/>
    <property type="match status" value="1"/>
</dbReference>
<reference evidence="3" key="1">
    <citation type="submission" date="2020-01" db="EMBL/GenBank/DDBJ databases">
        <title>Genome sequence of Kobresia littledalei, the first chromosome-level genome in the family Cyperaceae.</title>
        <authorList>
            <person name="Qu G."/>
        </authorList>
    </citation>
    <scope>NUCLEOTIDE SEQUENCE</scope>
    <source>
        <strain evidence="3">C.B.Clarke</strain>
        <tissue evidence="3">Leaf</tissue>
    </source>
</reference>
<evidence type="ECO:0000313" key="3">
    <source>
        <dbReference type="EMBL" id="KAF3323782.1"/>
    </source>
</evidence>
<feature type="compositionally biased region" description="Basic residues" evidence="2">
    <location>
        <begin position="394"/>
        <end position="411"/>
    </location>
</feature>
<proteinExistence type="predicted"/>
<comment type="caution">
    <text evidence="3">The sequence shown here is derived from an EMBL/GenBank/DDBJ whole genome shotgun (WGS) entry which is preliminary data.</text>
</comment>
<dbReference type="InterPro" id="IPR037379">
    <property type="entry name" value="WDR74/Nsa1"/>
</dbReference>
<dbReference type="GO" id="GO:0005730">
    <property type="term" value="C:nucleolus"/>
    <property type="evidence" value="ECO:0007669"/>
    <property type="project" value="InterPro"/>
</dbReference>
<protein>
    <submittedName>
        <fullName evidence="3">WD repeat-containing protein</fullName>
    </submittedName>
</protein>
<dbReference type="Proteomes" id="UP000623129">
    <property type="component" value="Unassembled WGS sequence"/>
</dbReference>
<dbReference type="GO" id="GO:0042273">
    <property type="term" value="P:ribosomal large subunit biogenesis"/>
    <property type="evidence" value="ECO:0007669"/>
    <property type="project" value="InterPro"/>
</dbReference>
<feature type="region of interest" description="Disordered" evidence="2">
    <location>
        <begin position="366"/>
        <end position="452"/>
    </location>
</feature>
<organism evidence="3 4">
    <name type="scientific">Carex littledalei</name>
    <dbReference type="NCBI Taxonomy" id="544730"/>
    <lineage>
        <taxon>Eukaryota</taxon>
        <taxon>Viridiplantae</taxon>
        <taxon>Streptophyta</taxon>
        <taxon>Embryophyta</taxon>
        <taxon>Tracheophyta</taxon>
        <taxon>Spermatophyta</taxon>
        <taxon>Magnoliopsida</taxon>
        <taxon>Liliopsida</taxon>
        <taxon>Poales</taxon>
        <taxon>Cyperaceae</taxon>
        <taxon>Cyperoideae</taxon>
        <taxon>Cariceae</taxon>
        <taxon>Carex</taxon>
        <taxon>Carex subgen. Euthyceras</taxon>
    </lineage>
</organism>
<evidence type="ECO:0000256" key="1">
    <source>
        <dbReference type="PROSITE-ProRule" id="PRU00221"/>
    </source>
</evidence>
<dbReference type="InterPro" id="IPR001680">
    <property type="entry name" value="WD40_rpt"/>
</dbReference>
<sequence length="452" mass="50152">MPRLSTLESPGCPPLRALTTDSLGLIKVVEVRGKGGGTPQVVEMWGPPDASRSVLCTSFADRKKDPLLIPISSIFQWQIEFFNPLEGDVLATIKASESRNTDQSSSANDPLIGLHFFKSKHEDLSSMLGTLLTCTEKGKVCVRSIAKSDAPSNQIVDSPSEWSVTNGGQVLCSSLDPSENYALFGGKHVELNLWDLNTSIKTWTAKSPRPNNLGICIPTWFTASTFLCKDDHRKIVAGTSQHQVRLYDITSQRRAVISIDFRESPIKAVREDTDGHTVYVGTAIGDLASFDIRTGKMVGCYKGKCSGSIRSIAKHPQLPLIASCGLDSYLRIWDTNKRQLLSAVFLKQHLTSVVIDSHFTAQELEGTKLKGPASQSEASNQPDEDGSKDEDRSRKSKKKRKEVADKKKKKSKMQDEEQISGVDEPEEKDWIDELPVSKRRKHSKKRREKQLE</sequence>
<dbReference type="InterPro" id="IPR011047">
    <property type="entry name" value="Quinoprotein_ADH-like_sf"/>
</dbReference>
<dbReference type="Gene3D" id="2.130.10.10">
    <property type="entry name" value="YVTN repeat-like/Quinoprotein amine dehydrogenase"/>
    <property type="match status" value="1"/>
</dbReference>
<evidence type="ECO:0000256" key="2">
    <source>
        <dbReference type="SAM" id="MobiDB-lite"/>
    </source>
</evidence>
<feature type="repeat" description="WD" evidence="1">
    <location>
        <begin position="306"/>
        <end position="343"/>
    </location>
</feature>
<name>A0A833QKE0_9POAL</name>
<feature type="compositionally biased region" description="Basic residues" evidence="2">
    <location>
        <begin position="437"/>
        <end position="452"/>
    </location>
</feature>
<dbReference type="OrthoDB" id="18388at2759"/>
<dbReference type="EMBL" id="SWLB01000023">
    <property type="protein sequence ID" value="KAF3323782.1"/>
    <property type="molecule type" value="Genomic_DNA"/>
</dbReference>
<keyword evidence="4" id="KW-1185">Reference proteome</keyword>
<dbReference type="CDD" id="cd22857">
    <property type="entry name" value="WDR74"/>
    <property type="match status" value="1"/>
</dbReference>
<dbReference type="PANTHER" id="PTHR16038:SF4">
    <property type="entry name" value="WD REPEAT-CONTAINING PROTEIN 74"/>
    <property type="match status" value="1"/>
</dbReference>
<dbReference type="SMART" id="SM00320">
    <property type="entry name" value="WD40"/>
    <property type="match status" value="1"/>
</dbReference>
<dbReference type="Pfam" id="PF00400">
    <property type="entry name" value="WD40"/>
    <property type="match status" value="1"/>
</dbReference>
<dbReference type="SUPFAM" id="SSF50998">
    <property type="entry name" value="Quinoprotein alcohol dehydrogenase-like"/>
    <property type="match status" value="1"/>
</dbReference>
<accession>A0A833QKE0</accession>
<dbReference type="InterPro" id="IPR015943">
    <property type="entry name" value="WD40/YVTN_repeat-like_dom_sf"/>
</dbReference>
<dbReference type="GO" id="GO:0030687">
    <property type="term" value="C:preribosome, large subunit precursor"/>
    <property type="evidence" value="ECO:0007669"/>
    <property type="project" value="TreeGrafter"/>
</dbReference>
<dbReference type="AlphaFoldDB" id="A0A833QKE0"/>
<feature type="compositionally biased region" description="Acidic residues" evidence="2">
    <location>
        <begin position="423"/>
        <end position="432"/>
    </location>
</feature>
<dbReference type="PROSITE" id="PS50082">
    <property type="entry name" value="WD_REPEATS_2"/>
    <property type="match status" value="1"/>
</dbReference>
<keyword evidence="1" id="KW-0853">WD repeat</keyword>
<evidence type="ECO:0000313" key="4">
    <source>
        <dbReference type="Proteomes" id="UP000623129"/>
    </source>
</evidence>